<dbReference type="STRING" id="1601833.SAMN05518684_106221"/>
<protein>
    <submittedName>
        <fullName evidence="1">Uncharacterized protein</fullName>
    </submittedName>
</protein>
<name>A0A1H9U0Y5_9BACI</name>
<evidence type="ECO:0000313" key="1">
    <source>
        <dbReference type="EMBL" id="SES03029.1"/>
    </source>
</evidence>
<evidence type="ECO:0000313" key="2">
    <source>
        <dbReference type="Proteomes" id="UP000198571"/>
    </source>
</evidence>
<keyword evidence="2" id="KW-1185">Reference proteome</keyword>
<proteinExistence type="predicted"/>
<reference evidence="2" key="1">
    <citation type="submission" date="2016-10" db="EMBL/GenBank/DDBJ databases">
        <authorList>
            <person name="Varghese N."/>
            <person name="Submissions S."/>
        </authorList>
    </citation>
    <scope>NUCLEOTIDE SEQUENCE [LARGE SCALE GENOMIC DNA]</scope>
    <source>
        <strain evidence="2">S9</strain>
    </source>
</reference>
<dbReference type="AlphaFoldDB" id="A0A1H9U0Y5"/>
<organism evidence="1 2">
    <name type="scientific">Salipaludibacillus aurantiacus</name>
    <dbReference type="NCBI Taxonomy" id="1601833"/>
    <lineage>
        <taxon>Bacteria</taxon>
        <taxon>Bacillati</taxon>
        <taxon>Bacillota</taxon>
        <taxon>Bacilli</taxon>
        <taxon>Bacillales</taxon>
        <taxon>Bacillaceae</taxon>
    </lineage>
</organism>
<dbReference type="RefSeq" id="WP_093050987.1">
    <property type="nucleotide sequence ID" value="NZ_FOGT01000006.1"/>
</dbReference>
<dbReference type="EMBL" id="FOGT01000006">
    <property type="protein sequence ID" value="SES03029.1"/>
    <property type="molecule type" value="Genomic_DNA"/>
</dbReference>
<dbReference type="Proteomes" id="UP000198571">
    <property type="component" value="Unassembled WGS sequence"/>
</dbReference>
<dbReference type="OrthoDB" id="2938656at2"/>
<accession>A0A1H9U0Y5</accession>
<gene>
    <name evidence="1" type="ORF">SAMN05518684_106221</name>
</gene>
<sequence length="114" mass="13597">MKSLETHLSHPFYREAAEFWAKVRAQQIMKGAQKYVEPFTTSSWTDAEIINHAMQENVDQAHYIYAAKERMEEQRKQLDELTFLCEEQVELSIHQAKRIRQLEEQLQRTKENEG</sequence>